<keyword evidence="2" id="KW-1185">Reference proteome</keyword>
<sequence>MQSTVIQPRHSQILDNYNDANNSSSDNNFQQPPIYNKISLQLCLHGYKIIVIPTFSQQE</sequence>
<comment type="caution">
    <text evidence="1">The sequence shown here is derived from an EMBL/GenBank/DDBJ whole genome shotgun (WGS) entry which is preliminary data.</text>
</comment>
<name>A0A2I1HT36_9GLOM</name>
<organism evidence="1 2">
    <name type="scientific">Rhizophagus irregularis</name>
    <dbReference type="NCBI Taxonomy" id="588596"/>
    <lineage>
        <taxon>Eukaryota</taxon>
        <taxon>Fungi</taxon>
        <taxon>Fungi incertae sedis</taxon>
        <taxon>Mucoromycota</taxon>
        <taxon>Glomeromycotina</taxon>
        <taxon>Glomeromycetes</taxon>
        <taxon>Glomerales</taxon>
        <taxon>Glomeraceae</taxon>
        <taxon>Rhizophagus</taxon>
    </lineage>
</organism>
<protein>
    <submittedName>
        <fullName evidence="1">Uncharacterized protein</fullName>
    </submittedName>
</protein>
<proteinExistence type="predicted"/>
<reference evidence="1 2" key="1">
    <citation type="submission" date="2015-10" db="EMBL/GenBank/DDBJ databases">
        <title>Genome analyses suggest a sexual origin of heterokaryosis in a supposedly ancient asexual fungus.</title>
        <authorList>
            <person name="Ropars J."/>
            <person name="Sedzielewska K."/>
            <person name="Noel J."/>
            <person name="Charron P."/>
            <person name="Farinelli L."/>
            <person name="Marton T."/>
            <person name="Kruger M."/>
            <person name="Pelin A."/>
            <person name="Brachmann A."/>
            <person name="Corradi N."/>
        </authorList>
    </citation>
    <scope>NUCLEOTIDE SEQUENCE [LARGE SCALE GENOMIC DNA]</scope>
    <source>
        <strain evidence="1 2">A4</strain>
    </source>
</reference>
<gene>
    <name evidence="1" type="ORF">RhiirA4_487686</name>
</gene>
<accession>A0A2I1HT36</accession>
<dbReference type="EMBL" id="LLXI01006171">
    <property type="protein sequence ID" value="PKY61973.1"/>
    <property type="molecule type" value="Genomic_DNA"/>
</dbReference>
<dbReference type="Proteomes" id="UP000234323">
    <property type="component" value="Unassembled WGS sequence"/>
</dbReference>
<dbReference type="AlphaFoldDB" id="A0A2I1HT36"/>
<evidence type="ECO:0000313" key="2">
    <source>
        <dbReference type="Proteomes" id="UP000234323"/>
    </source>
</evidence>
<evidence type="ECO:0000313" key="1">
    <source>
        <dbReference type="EMBL" id="PKY61973.1"/>
    </source>
</evidence>